<dbReference type="EnsemblProtists" id="EKX49906">
    <property type="protein sequence ID" value="EKX49906"/>
    <property type="gene ID" value="GUITHDRAFT_104303"/>
</dbReference>
<dbReference type="RefSeq" id="XP_005836886.1">
    <property type="nucleotide sequence ID" value="XM_005836829.1"/>
</dbReference>
<proteinExistence type="predicted"/>
<gene>
    <name evidence="1" type="ORF">GUITHDRAFT_104303</name>
</gene>
<name>L1JMU1_GUITC</name>
<evidence type="ECO:0000313" key="2">
    <source>
        <dbReference type="EnsemblProtists" id="EKX49906"/>
    </source>
</evidence>
<dbReference type="Proteomes" id="UP000011087">
    <property type="component" value="Unassembled WGS sequence"/>
</dbReference>
<reference evidence="3" key="2">
    <citation type="submission" date="2012-11" db="EMBL/GenBank/DDBJ databases">
        <authorList>
            <person name="Kuo A."/>
            <person name="Curtis B.A."/>
            <person name="Tanifuji G."/>
            <person name="Burki F."/>
            <person name="Gruber A."/>
            <person name="Irimia M."/>
            <person name="Maruyama S."/>
            <person name="Arias M.C."/>
            <person name="Ball S.G."/>
            <person name="Gile G.H."/>
            <person name="Hirakawa Y."/>
            <person name="Hopkins J.F."/>
            <person name="Rensing S.A."/>
            <person name="Schmutz J."/>
            <person name="Symeonidi A."/>
            <person name="Elias M."/>
            <person name="Eveleigh R.J."/>
            <person name="Herman E.K."/>
            <person name="Klute M.J."/>
            <person name="Nakayama T."/>
            <person name="Obornik M."/>
            <person name="Reyes-Prieto A."/>
            <person name="Armbrust E.V."/>
            <person name="Aves S.J."/>
            <person name="Beiko R.G."/>
            <person name="Coutinho P."/>
            <person name="Dacks J.B."/>
            <person name="Durnford D.G."/>
            <person name="Fast N.M."/>
            <person name="Green B.R."/>
            <person name="Grisdale C."/>
            <person name="Hempe F."/>
            <person name="Henrissat B."/>
            <person name="Hoppner M.P."/>
            <person name="Ishida K.-I."/>
            <person name="Kim E."/>
            <person name="Koreny L."/>
            <person name="Kroth P.G."/>
            <person name="Liu Y."/>
            <person name="Malik S.-B."/>
            <person name="Maier U.G."/>
            <person name="McRose D."/>
            <person name="Mock T."/>
            <person name="Neilson J.A."/>
            <person name="Onodera N.T."/>
            <person name="Poole A.M."/>
            <person name="Pritham E.J."/>
            <person name="Richards T.A."/>
            <person name="Rocap G."/>
            <person name="Roy S.W."/>
            <person name="Sarai C."/>
            <person name="Schaack S."/>
            <person name="Shirato S."/>
            <person name="Slamovits C.H."/>
            <person name="Spencer D.F."/>
            <person name="Suzuki S."/>
            <person name="Worden A.Z."/>
            <person name="Zauner S."/>
            <person name="Barry K."/>
            <person name="Bell C."/>
            <person name="Bharti A.K."/>
            <person name="Crow J.A."/>
            <person name="Grimwood J."/>
            <person name="Kramer R."/>
            <person name="Lindquist E."/>
            <person name="Lucas S."/>
            <person name="Salamov A."/>
            <person name="McFadden G.I."/>
            <person name="Lane C.E."/>
            <person name="Keeling P.J."/>
            <person name="Gray M.W."/>
            <person name="Grigoriev I.V."/>
            <person name="Archibald J.M."/>
        </authorList>
    </citation>
    <scope>NUCLEOTIDE SEQUENCE</scope>
    <source>
        <strain evidence="3">CCMP2712</strain>
    </source>
</reference>
<protein>
    <submittedName>
        <fullName evidence="1 2">Uncharacterized protein</fullName>
    </submittedName>
</protein>
<dbReference type="AlphaFoldDB" id="L1JMU1"/>
<accession>L1JMU1</accession>
<evidence type="ECO:0000313" key="3">
    <source>
        <dbReference type="Proteomes" id="UP000011087"/>
    </source>
</evidence>
<dbReference type="HOGENOM" id="CLU_901510_0_0_1"/>
<dbReference type="GeneID" id="17306589"/>
<reference evidence="2" key="3">
    <citation type="submission" date="2016-03" db="UniProtKB">
        <authorList>
            <consortium name="EnsemblProtists"/>
        </authorList>
    </citation>
    <scope>IDENTIFICATION</scope>
</reference>
<dbReference type="PaxDb" id="55529-EKX49906"/>
<dbReference type="EMBL" id="JH992980">
    <property type="protein sequence ID" value="EKX49906.1"/>
    <property type="molecule type" value="Genomic_DNA"/>
</dbReference>
<sequence length="309" mass="35030">MSGSALLAKFIMQYLPSCSCGNEEDIGVTKESLPTKENDSTRRAVSINEFFTMSEMQYMGRWADEVRVIFDGTLPPSMHGKSMLENGVPIALVNPAAPDPKYVIIHEIMHHHMDNLGCPSLLVSVVEEPPESSWLRAVSFKVFTNGILVQLWELIQHSRFNVMCGPESARDRQYIRYMEQGKLHSYGLEKTGNTQARNLDIAVHLAVIWMEGSDDVKQRVIDFILRTYKDGSDILRLGESIVCCIQPEDVDFFCMDKNEARRVFSDMVKEMEKILRIIDTKMHVYVGDIAVMFSSQPLDVNMLNQAGNV</sequence>
<organism evidence="1">
    <name type="scientific">Guillardia theta (strain CCMP2712)</name>
    <name type="common">Cryptophyte</name>
    <dbReference type="NCBI Taxonomy" id="905079"/>
    <lineage>
        <taxon>Eukaryota</taxon>
        <taxon>Cryptophyceae</taxon>
        <taxon>Pyrenomonadales</taxon>
        <taxon>Geminigeraceae</taxon>
        <taxon>Guillardia</taxon>
    </lineage>
</organism>
<keyword evidence="3" id="KW-1185">Reference proteome</keyword>
<reference evidence="1 3" key="1">
    <citation type="journal article" date="2012" name="Nature">
        <title>Algal genomes reveal evolutionary mosaicism and the fate of nucleomorphs.</title>
        <authorList>
            <consortium name="DOE Joint Genome Institute"/>
            <person name="Curtis B.A."/>
            <person name="Tanifuji G."/>
            <person name="Burki F."/>
            <person name="Gruber A."/>
            <person name="Irimia M."/>
            <person name="Maruyama S."/>
            <person name="Arias M.C."/>
            <person name="Ball S.G."/>
            <person name="Gile G.H."/>
            <person name="Hirakawa Y."/>
            <person name="Hopkins J.F."/>
            <person name="Kuo A."/>
            <person name="Rensing S.A."/>
            <person name="Schmutz J."/>
            <person name="Symeonidi A."/>
            <person name="Elias M."/>
            <person name="Eveleigh R.J."/>
            <person name="Herman E.K."/>
            <person name="Klute M.J."/>
            <person name="Nakayama T."/>
            <person name="Obornik M."/>
            <person name="Reyes-Prieto A."/>
            <person name="Armbrust E.V."/>
            <person name="Aves S.J."/>
            <person name="Beiko R.G."/>
            <person name="Coutinho P."/>
            <person name="Dacks J.B."/>
            <person name="Durnford D.G."/>
            <person name="Fast N.M."/>
            <person name="Green B.R."/>
            <person name="Grisdale C.J."/>
            <person name="Hempel F."/>
            <person name="Henrissat B."/>
            <person name="Hoppner M.P."/>
            <person name="Ishida K."/>
            <person name="Kim E."/>
            <person name="Koreny L."/>
            <person name="Kroth P.G."/>
            <person name="Liu Y."/>
            <person name="Malik S.B."/>
            <person name="Maier U.G."/>
            <person name="McRose D."/>
            <person name="Mock T."/>
            <person name="Neilson J.A."/>
            <person name="Onodera N.T."/>
            <person name="Poole A.M."/>
            <person name="Pritham E.J."/>
            <person name="Richards T.A."/>
            <person name="Rocap G."/>
            <person name="Roy S.W."/>
            <person name="Sarai C."/>
            <person name="Schaack S."/>
            <person name="Shirato S."/>
            <person name="Slamovits C.H."/>
            <person name="Spencer D.F."/>
            <person name="Suzuki S."/>
            <person name="Worden A.Z."/>
            <person name="Zauner S."/>
            <person name="Barry K."/>
            <person name="Bell C."/>
            <person name="Bharti A.K."/>
            <person name="Crow J.A."/>
            <person name="Grimwood J."/>
            <person name="Kramer R."/>
            <person name="Lindquist E."/>
            <person name="Lucas S."/>
            <person name="Salamov A."/>
            <person name="McFadden G.I."/>
            <person name="Lane C.E."/>
            <person name="Keeling P.J."/>
            <person name="Gray M.W."/>
            <person name="Grigoriev I.V."/>
            <person name="Archibald J.M."/>
        </authorList>
    </citation>
    <scope>NUCLEOTIDE SEQUENCE</scope>
    <source>
        <strain evidence="1 3">CCMP2712</strain>
    </source>
</reference>
<dbReference type="KEGG" id="gtt:GUITHDRAFT_104303"/>
<evidence type="ECO:0000313" key="1">
    <source>
        <dbReference type="EMBL" id="EKX49906.1"/>
    </source>
</evidence>